<evidence type="ECO:0000313" key="8">
    <source>
        <dbReference type="Proteomes" id="UP001345013"/>
    </source>
</evidence>
<name>A0ABR0JTU0_9EURO</name>
<dbReference type="InterPro" id="IPR000791">
    <property type="entry name" value="Gpr1/Fun34/SatP-like"/>
</dbReference>
<evidence type="ECO:0000256" key="1">
    <source>
        <dbReference type="ARBA" id="ARBA00004141"/>
    </source>
</evidence>
<evidence type="ECO:0000256" key="4">
    <source>
        <dbReference type="ARBA" id="ARBA00022989"/>
    </source>
</evidence>
<feature type="transmembrane region" description="Helical" evidence="6">
    <location>
        <begin position="32"/>
        <end position="51"/>
    </location>
</feature>
<feature type="transmembrane region" description="Helical" evidence="6">
    <location>
        <begin position="185"/>
        <end position="204"/>
    </location>
</feature>
<reference evidence="7 8" key="1">
    <citation type="submission" date="2023-08" db="EMBL/GenBank/DDBJ databases">
        <title>Black Yeasts Isolated from many extreme environments.</title>
        <authorList>
            <person name="Coleine C."/>
            <person name="Stajich J.E."/>
            <person name="Selbmann L."/>
        </authorList>
    </citation>
    <scope>NUCLEOTIDE SEQUENCE [LARGE SCALE GENOMIC DNA]</scope>
    <source>
        <strain evidence="7 8">CCFEE 5885</strain>
    </source>
</reference>
<feature type="transmembrane region" description="Helical" evidence="6">
    <location>
        <begin position="128"/>
        <end position="146"/>
    </location>
</feature>
<keyword evidence="8" id="KW-1185">Reference proteome</keyword>
<proteinExistence type="inferred from homology"/>
<comment type="subcellular location">
    <subcellularLocation>
        <location evidence="1">Membrane</location>
        <topology evidence="1">Multi-pass membrane protein</topology>
    </subcellularLocation>
</comment>
<organism evidence="7 8">
    <name type="scientific">Lithohypha guttulata</name>
    <dbReference type="NCBI Taxonomy" id="1690604"/>
    <lineage>
        <taxon>Eukaryota</taxon>
        <taxon>Fungi</taxon>
        <taxon>Dikarya</taxon>
        <taxon>Ascomycota</taxon>
        <taxon>Pezizomycotina</taxon>
        <taxon>Eurotiomycetes</taxon>
        <taxon>Chaetothyriomycetidae</taxon>
        <taxon>Chaetothyriales</taxon>
        <taxon>Trichomeriaceae</taxon>
        <taxon>Lithohypha</taxon>
    </lineage>
</organism>
<feature type="transmembrane region" description="Helical" evidence="6">
    <location>
        <begin position="95"/>
        <end position="116"/>
    </location>
</feature>
<comment type="caution">
    <text evidence="7">The sequence shown here is derived from an EMBL/GenBank/DDBJ whole genome shotgun (WGS) entry which is preliminary data.</text>
</comment>
<evidence type="ECO:0000256" key="5">
    <source>
        <dbReference type="ARBA" id="ARBA00023136"/>
    </source>
</evidence>
<evidence type="ECO:0000256" key="2">
    <source>
        <dbReference type="ARBA" id="ARBA00005587"/>
    </source>
</evidence>
<keyword evidence="4 6" id="KW-1133">Transmembrane helix</keyword>
<accession>A0ABR0JTU0</accession>
<dbReference type="EMBL" id="JAVRRG010000341">
    <property type="protein sequence ID" value="KAK5072261.1"/>
    <property type="molecule type" value="Genomic_DNA"/>
</dbReference>
<evidence type="ECO:0000256" key="3">
    <source>
        <dbReference type="ARBA" id="ARBA00022692"/>
    </source>
</evidence>
<evidence type="ECO:0000256" key="6">
    <source>
        <dbReference type="SAM" id="Phobius"/>
    </source>
</evidence>
<feature type="transmembrane region" description="Helical" evidence="6">
    <location>
        <begin position="63"/>
        <end position="83"/>
    </location>
</feature>
<comment type="similarity">
    <text evidence="2">Belongs to the acetate uptake transporter (AceTr) (TC 2.A.96) family.</text>
</comment>
<protein>
    <submittedName>
        <fullName evidence="7">Uncharacterized protein</fullName>
    </submittedName>
</protein>
<dbReference type="PANTHER" id="PTHR30178">
    <property type="entry name" value="INNER MEMBRANE PROTEIN YAAH"/>
    <property type="match status" value="1"/>
</dbReference>
<dbReference type="InterPro" id="IPR047623">
    <property type="entry name" value="SatP"/>
</dbReference>
<dbReference type="Pfam" id="PF01184">
    <property type="entry name" value="Gpr1_Fun34_YaaH"/>
    <property type="match status" value="1"/>
</dbReference>
<keyword evidence="5 6" id="KW-0472">Membrane</keyword>
<sequence length="249" mass="26948">MALRGDNDEKVEAVLKQDPHVSIFLQPIAPPAALGLAGFAGSTFITAAWIAEWFGNAESPLYFFPFIAFWGGLAQFIAGLFGYRARDCLVTVIHTLWGSFWMSIGLLYAFVAAGAIQPQSIWAHFPELAIWFVVMAAFTWSGAIAATARDVILAAILFSLAIGSTIACCLFAYGHGVKDGMKAAAYFWLLAALLAWWRVTVYLIEEAYGPKSSVAKFFPVFRTSLEKSSPLIVPGLGEPGVNRGMPGVI</sequence>
<keyword evidence="3 6" id="KW-0812">Transmembrane</keyword>
<dbReference type="PANTHER" id="PTHR30178:SF3">
    <property type="entry name" value="SUCCINATE-ACETATE_PROTON SYMPORTER SATP"/>
    <property type="match status" value="1"/>
</dbReference>
<evidence type="ECO:0000313" key="7">
    <source>
        <dbReference type="EMBL" id="KAK5072261.1"/>
    </source>
</evidence>
<feature type="transmembrane region" description="Helical" evidence="6">
    <location>
        <begin position="151"/>
        <end position="173"/>
    </location>
</feature>
<gene>
    <name evidence="7" type="ORF">LTR24_010497</name>
</gene>
<dbReference type="Proteomes" id="UP001345013">
    <property type="component" value="Unassembled WGS sequence"/>
</dbReference>